<dbReference type="InterPro" id="IPR019775">
    <property type="entry name" value="WD40_repeat_CS"/>
</dbReference>
<dbReference type="InterPro" id="IPR027145">
    <property type="entry name" value="PWP2"/>
</dbReference>
<keyword evidence="5" id="KW-0539">Nucleus</keyword>
<comment type="caution">
    <text evidence="8">The sequence shown here is derived from an EMBL/GenBank/DDBJ whole genome shotgun (WGS) entry which is preliminary data.</text>
</comment>
<dbReference type="InterPro" id="IPR015943">
    <property type="entry name" value="WD40/YVTN_repeat-like_dom_sf"/>
</dbReference>
<keyword evidence="9" id="KW-1185">Reference proteome</keyword>
<protein>
    <recommendedName>
        <fullName evidence="7">Small-subunit processome Utp12 domain-containing protein</fullName>
    </recommendedName>
</protein>
<evidence type="ECO:0000256" key="5">
    <source>
        <dbReference type="ARBA" id="ARBA00023242"/>
    </source>
</evidence>
<evidence type="ECO:0000313" key="9">
    <source>
        <dbReference type="Proteomes" id="UP001432322"/>
    </source>
</evidence>
<feature type="repeat" description="WD" evidence="6">
    <location>
        <begin position="390"/>
        <end position="431"/>
    </location>
</feature>
<dbReference type="InterPro" id="IPR036322">
    <property type="entry name" value="WD40_repeat_dom_sf"/>
</dbReference>
<dbReference type="PANTHER" id="PTHR19858:SF0">
    <property type="entry name" value="PERIODIC TRYPTOPHAN PROTEIN 2 HOMOLOG"/>
    <property type="match status" value="1"/>
</dbReference>
<feature type="repeat" description="WD" evidence="6">
    <location>
        <begin position="476"/>
        <end position="515"/>
    </location>
</feature>
<evidence type="ECO:0000256" key="3">
    <source>
        <dbReference type="ARBA" id="ARBA00022574"/>
    </source>
</evidence>
<dbReference type="AlphaFoldDB" id="A0AAV5VHI0"/>
<dbReference type="InterPro" id="IPR001680">
    <property type="entry name" value="WD40_rpt"/>
</dbReference>
<dbReference type="Gene3D" id="2.130.10.10">
    <property type="entry name" value="YVTN repeat-like/Quinoprotein amine dehydrogenase"/>
    <property type="match status" value="3"/>
</dbReference>
<comment type="similarity">
    <text evidence="2">Belongs to the WD repeat PWP2 family.</text>
</comment>
<accession>A0AAV5VHI0</accession>
<organism evidence="8 9">
    <name type="scientific">Pristionchus fissidentatus</name>
    <dbReference type="NCBI Taxonomy" id="1538716"/>
    <lineage>
        <taxon>Eukaryota</taxon>
        <taxon>Metazoa</taxon>
        <taxon>Ecdysozoa</taxon>
        <taxon>Nematoda</taxon>
        <taxon>Chromadorea</taxon>
        <taxon>Rhabditida</taxon>
        <taxon>Rhabditina</taxon>
        <taxon>Diplogasteromorpha</taxon>
        <taxon>Diplogasteroidea</taxon>
        <taxon>Neodiplogasteridae</taxon>
        <taxon>Pristionchus</taxon>
    </lineage>
</organism>
<evidence type="ECO:0000313" key="8">
    <source>
        <dbReference type="EMBL" id="GMT18851.1"/>
    </source>
</evidence>
<keyword evidence="4" id="KW-0677">Repeat</keyword>
<dbReference type="Pfam" id="PF00400">
    <property type="entry name" value="WD40"/>
    <property type="match status" value="6"/>
</dbReference>
<feature type="non-terminal residue" evidence="8">
    <location>
        <position position="1"/>
    </location>
</feature>
<dbReference type="PROSITE" id="PS50082">
    <property type="entry name" value="WD_REPEATS_2"/>
    <property type="match status" value="3"/>
</dbReference>
<dbReference type="GO" id="GO:0034388">
    <property type="term" value="C:Pwp2p-containing subcomplex of 90S preribosome"/>
    <property type="evidence" value="ECO:0007669"/>
    <property type="project" value="TreeGrafter"/>
</dbReference>
<proteinExistence type="inferred from homology"/>
<reference evidence="8" key="1">
    <citation type="submission" date="2023-10" db="EMBL/GenBank/DDBJ databases">
        <title>Genome assembly of Pristionchus species.</title>
        <authorList>
            <person name="Yoshida K."/>
            <person name="Sommer R.J."/>
        </authorList>
    </citation>
    <scope>NUCLEOTIDE SEQUENCE</scope>
    <source>
        <strain evidence="8">RS5133</strain>
    </source>
</reference>
<dbReference type="PROSITE" id="PS50294">
    <property type="entry name" value="WD_REPEATS_REGION"/>
    <property type="match status" value="2"/>
</dbReference>
<dbReference type="GO" id="GO:0000462">
    <property type="term" value="P:maturation of SSU-rRNA from tricistronic rRNA transcript (SSU-rRNA, 5.8S rRNA, LSU-rRNA)"/>
    <property type="evidence" value="ECO:0007669"/>
    <property type="project" value="TreeGrafter"/>
</dbReference>
<dbReference type="Proteomes" id="UP001432322">
    <property type="component" value="Unassembled WGS sequence"/>
</dbReference>
<dbReference type="EMBL" id="BTSY01000003">
    <property type="protein sequence ID" value="GMT18851.1"/>
    <property type="molecule type" value="Genomic_DNA"/>
</dbReference>
<dbReference type="InterPro" id="IPR007148">
    <property type="entry name" value="SSU_processome_Utp12"/>
</dbReference>
<evidence type="ECO:0000256" key="1">
    <source>
        <dbReference type="ARBA" id="ARBA00004604"/>
    </source>
</evidence>
<evidence type="ECO:0000256" key="6">
    <source>
        <dbReference type="PROSITE-ProRule" id="PRU00221"/>
    </source>
</evidence>
<dbReference type="SMART" id="SM00320">
    <property type="entry name" value="WD40"/>
    <property type="match status" value="11"/>
</dbReference>
<keyword evidence="3 6" id="KW-0853">WD repeat</keyword>
<evidence type="ECO:0000259" key="7">
    <source>
        <dbReference type="Pfam" id="PF04003"/>
    </source>
</evidence>
<dbReference type="PROSITE" id="PS00678">
    <property type="entry name" value="WD_REPEATS_1"/>
    <property type="match status" value="1"/>
</dbReference>
<evidence type="ECO:0000256" key="2">
    <source>
        <dbReference type="ARBA" id="ARBA00010226"/>
    </source>
</evidence>
<dbReference type="SUPFAM" id="SSF50998">
    <property type="entry name" value="Quinoprotein alcohol dehydrogenase-like"/>
    <property type="match status" value="1"/>
</dbReference>
<feature type="repeat" description="WD" evidence="6">
    <location>
        <begin position="348"/>
        <end position="380"/>
    </location>
</feature>
<name>A0AAV5VHI0_9BILA</name>
<feature type="domain" description="Small-subunit processome Utp12" evidence="7">
    <location>
        <begin position="750"/>
        <end position="852"/>
    </location>
</feature>
<dbReference type="PANTHER" id="PTHR19858">
    <property type="entry name" value="WD40 REPEAT PROTEIN"/>
    <property type="match status" value="1"/>
</dbReference>
<dbReference type="GO" id="GO:0000028">
    <property type="term" value="P:ribosomal small subunit assembly"/>
    <property type="evidence" value="ECO:0007669"/>
    <property type="project" value="TreeGrafter"/>
</dbReference>
<dbReference type="Pfam" id="PF04003">
    <property type="entry name" value="Utp12"/>
    <property type="match status" value="1"/>
</dbReference>
<sequence>FKFSNLFGSVYKNGNILFSSDGNCVISPVGNKITIIDLKNNVSRTLNIEALYNITTMAINRSGSHLLVANEKGEILYVNMITESIVFRFRAKRSIKGIQFSPDSKSVALTRGEDLQIHQIATYSNLFSPLNLQKTYKVSNEPLTCLAWSSDSRLICVGGQDKQVKVVGSKTIANASVHTLGGHKADIVATQFFDGNYDIVSVDRRGLANTWKCNLKEEDIVYGECPSTATAREKENEEGKEGVVRIKYEKNTRCYLSDHNGEGRHIDVSSCKFHPASSLLVTAFANGVFVLHELPSFSLIHSLRVSTLSISSISISPSGDWLALGCGSGSQGQLIVWEWQSESYILKQQSHQLVIKSARFSPDASLLATAGEDGKVKVWNCRSCFCIVTFDEHSSAATGIAWTQSGKAVLSSSLDGTVRARDMKRYRNFRTLVCPEPTPLGSLEVDASGDVVCAAAVEVFQIFVWSMENGQLIDVLAGHTSNIADIALRGNTLASVSWDKTLKLWNLVSSESETLDLTGEGVALACAPTKDLMAILSLDSVIALVETASTSQIGSIDCKYDLDSARSLHDKITKDSSEKSKTFTTISFSPDSSLLLVGGQSNNVCLYSVEDRLLLRKFTITINRSFDGVIMDINRRNFSEFGNMQLIDTSDSEEELDGKKAVKLAGTRNGDKGERKGRPLIEVNYLAFCPTGRRFCVCATTGVEMYSLDAHSTFDPFQLDESISEGEVKSLLTRSEFTRALKGALQLGNSDLIRRCVQETPIQNIELLSSSLSLQYAERLLKWMTDPEGFQASNRLELYMKWLHTLVTVHAAALKENEKTSLLTDIQQTIQYYSRLLSNLADNNINSLEYLIAARKLKRPKKVKKDEDEEMEE</sequence>
<dbReference type="SUPFAM" id="SSF50978">
    <property type="entry name" value="WD40 repeat-like"/>
    <property type="match status" value="1"/>
</dbReference>
<dbReference type="GO" id="GO:0032040">
    <property type="term" value="C:small-subunit processome"/>
    <property type="evidence" value="ECO:0007669"/>
    <property type="project" value="TreeGrafter"/>
</dbReference>
<evidence type="ECO:0000256" key="4">
    <source>
        <dbReference type="ARBA" id="ARBA00022737"/>
    </source>
</evidence>
<comment type="subcellular location">
    <subcellularLocation>
        <location evidence="1">Nucleus</location>
        <location evidence="1">Nucleolus</location>
    </subcellularLocation>
</comment>
<dbReference type="InterPro" id="IPR011047">
    <property type="entry name" value="Quinoprotein_ADH-like_sf"/>
</dbReference>
<gene>
    <name evidence="8" type="ORF">PFISCL1PPCAC_10148</name>
</gene>
<dbReference type="FunFam" id="2.130.10.10:FF:001379">
    <property type="entry name" value="Periodic tryptophan protein 2 homolog"/>
    <property type="match status" value="1"/>
</dbReference>